<organism evidence="4 5">
    <name type="scientific">Muricoccus roseus</name>
    <dbReference type="NCBI Taxonomy" id="198092"/>
    <lineage>
        <taxon>Bacteria</taxon>
        <taxon>Pseudomonadati</taxon>
        <taxon>Pseudomonadota</taxon>
        <taxon>Alphaproteobacteria</taxon>
        <taxon>Acetobacterales</taxon>
        <taxon>Roseomonadaceae</taxon>
        <taxon>Muricoccus</taxon>
    </lineage>
</organism>
<sequence length="338" mass="35648">MITRRMLGLATLGLPLLNPAAAQTSAAPPAGTPQAGTPQAGFPERPVTLVVPWAAGGSTDAVARILAARLSQDTGKSFVIDNRAGANGTIGFTSVARARPDGYTLLVGTISTYAMAPHLYQLPYDNERAFTGVGLIAAQPMILVVPKNSPARSLAEFVALAKRPDSTMTYANSGTGSSTHLATELFLQAAGIRMTDVGYRAGAQAVQGTLQGEVSMVIQAASGLLPLIQSGELRALAISSRERSPVAPEIPTFREQGFPDYEAVEHIAILAPAGTPAPVVARMNELARAAMTAPETRERLAALAVTPETQRPEEWAAYNAAENAKWREVIRTRDIKVQ</sequence>
<dbReference type="AlphaFoldDB" id="A0A1M6GBZ0"/>
<comment type="similarity">
    <text evidence="1">Belongs to the UPF0065 (bug) family.</text>
</comment>
<dbReference type="PANTHER" id="PTHR42928:SF5">
    <property type="entry name" value="BLR1237 PROTEIN"/>
    <property type="match status" value="1"/>
</dbReference>
<dbReference type="EMBL" id="FQZF01000008">
    <property type="protein sequence ID" value="SHJ07427.1"/>
    <property type="molecule type" value="Genomic_DNA"/>
</dbReference>
<dbReference type="RefSeq" id="WP_073133560.1">
    <property type="nucleotide sequence ID" value="NZ_FQZF01000008.1"/>
</dbReference>
<dbReference type="PANTHER" id="PTHR42928">
    <property type="entry name" value="TRICARBOXYLATE-BINDING PROTEIN"/>
    <property type="match status" value="1"/>
</dbReference>
<keyword evidence="5" id="KW-1185">Reference proteome</keyword>
<dbReference type="InterPro" id="IPR005064">
    <property type="entry name" value="BUG"/>
</dbReference>
<evidence type="ECO:0000313" key="4">
    <source>
        <dbReference type="EMBL" id="SHJ07427.1"/>
    </source>
</evidence>
<keyword evidence="4" id="KW-0675">Receptor</keyword>
<evidence type="ECO:0000256" key="1">
    <source>
        <dbReference type="ARBA" id="ARBA00006987"/>
    </source>
</evidence>
<feature type="region of interest" description="Disordered" evidence="2">
    <location>
        <begin position="23"/>
        <end position="42"/>
    </location>
</feature>
<evidence type="ECO:0000256" key="2">
    <source>
        <dbReference type="SAM" id="MobiDB-lite"/>
    </source>
</evidence>
<dbReference type="Proteomes" id="UP000184387">
    <property type="component" value="Unassembled WGS sequence"/>
</dbReference>
<feature type="signal peptide" evidence="3">
    <location>
        <begin position="1"/>
        <end position="22"/>
    </location>
</feature>
<dbReference type="Gene3D" id="3.40.190.10">
    <property type="entry name" value="Periplasmic binding protein-like II"/>
    <property type="match status" value="1"/>
</dbReference>
<dbReference type="Gene3D" id="3.40.190.150">
    <property type="entry name" value="Bordetella uptake gene, domain 1"/>
    <property type="match status" value="1"/>
</dbReference>
<name>A0A1M6GBZ0_9PROT</name>
<evidence type="ECO:0000256" key="3">
    <source>
        <dbReference type="SAM" id="SignalP"/>
    </source>
</evidence>
<dbReference type="SUPFAM" id="SSF53850">
    <property type="entry name" value="Periplasmic binding protein-like II"/>
    <property type="match status" value="1"/>
</dbReference>
<feature type="compositionally biased region" description="Low complexity" evidence="2">
    <location>
        <begin position="23"/>
        <end position="41"/>
    </location>
</feature>
<reference evidence="4 5" key="1">
    <citation type="submission" date="2016-11" db="EMBL/GenBank/DDBJ databases">
        <authorList>
            <person name="Jaros S."/>
            <person name="Januszkiewicz K."/>
            <person name="Wedrychowicz H."/>
        </authorList>
    </citation>
    <scope>NUCLEOTIDE SEQUENCE [LARGE SCALE GENOMIC DNA]</scope>
    <source>
        <strain evidence="4 5">DSM 14916</strain>
    </source>
</reference>
<protein>
    <submittedName>
        <fullName evidence="4">Tripartite-type tricarboxylate transporter, receptor component TctC</fullName>
    </submittedName>
</protein>
<dbReference type="STRING" id="198092.SAMN02745194_01689"/>
<dbReference type="CDD" id="cd07012">
    <property type="entry name" value="PBP2_Bug_TTT"/>
    <property type="match status" value="1"/>
</dbReference>
<gene>
    <name evidence="4" type="ORF">SAMN02745194_01689</name>
</gene>
<accession>A0A1M6GBZ0</accession>
<evidence type="ECO:0000313" key="5">
    <source>
        <dbReference type="Proteomes" id="UP000184387"/>
    </source>
</evidence>
<dbReference type="OrthoDB" id="7250553at2"/>
<dbReference type="Pfam" id="PF03401">
    <property type="entry name" value="TctC"/>
    <property type="match status" value="1"/>
</dbReference>
<proteinExistence type="inferred from homology"/>
<dbReference type="InterPro" id="IPR042100">
    <property type="entry name" value="Bug_dom1"/>
</dbReference>
<feature type="chain" id="PRO_5012997239" evidence="3">
    <location>
        <begin position="23"/>
        <end position="338"/>
    </location>
</feature>
<keyword evidence="3" id="KW-0732">Signal</keyword>
<dbReference type="PIRSF" id="PIRSF017082">
    <property type="entry name" value="YflP"/>
    <property type="match status" value="1"/>
</dbReference>